<dbReference type="STRING" id="1742973.COMA2_20154"/>
<reference evidence="2" key="1">
    <citation type="submission" date="2015-10" db="EMBL/GenBank/DDBJ databases">
        <authorList>
            <person name="Luecker S."/>
            <person name="Luecker S."/>
        </authorList>
    </citation>
    <scope>NUCLEOTIDE SEQUENCE [LARGE SCALE GENOMIC DNA]</scope>
</reference>
<dbReference type="EMBL" id="CZPZ01000012">
    <property type="protein sequence ID" value="CUS35225.1"/>
    <property type="molecule type" value="Genomic_DNA"/>
</dbReference>
<dbReference type="AlphaFoldDB" id="A0A0S4LEC9"/>
<name>A0A0S4LEC9_9BACT</name>
<protein>
    <submittedName>
        <fullName evidence="1">Uncharacterized protein</fullName>
    </submittedName>
</protein>
<evidence type="ECO:0000313" key="1">
    <source>
        <dbReference type="EMBL" id="CUS35225.1"/>
    </source>
</evidence>
<organism evidence="1 2">
    <name type="scientific">Candidatus Nitrospira nitrificans</name>
    <dbReference type="NCBI Taxonomy" id="1742973"/>
    <lineage>
        <taxon>Bacteria</taxon>
        <taxon>Pseudomonadati</taxon>
        <taxon>Nitrospirota</taxon>
        <taxon>Nitrospiria</taxon>
        <taxon>Nitrospirales</taxon>
        <taxon>Nitrospiraceae</taxon>
        <taxon>Nitrospira</taxon>
    </lineage>
</organism>
<keyword evidence="2" id="KW-1185">Reference proteome</keyword>
<evidence type="ECO:0000313" key="2">
    <source>
        <dbReference type="Proteomes" id="UP000198736"/>
    </source>
</evidence>
<accession>A0A0S4LEC9</accession>
<dbReference type="Proteomes" id="UP000198736">
    <property type="component" value="Unassembled WGS sequence"/>
</dbReference>
<sequence length="90" mass="10558">MTARFLSVMTWAKTSGAINVRERSCLHERKEGLRNGEWLDYRYLVRFRVGKTVNETLVPGVRRSEQWTKPTNEWGYLSNAPLLSMEAQWP</sequence>
<proteinExistence type="predicted"/>
<gene>
    <name evidence="1" type="ORF">COMA2_20154</name>
</gene>